<name>A0A0C1TXG3_9CLOT</name>
<feature type="transmembrane region" description="Helical" evidence="1">
    <location>
        <begin position="397"/>
        <end position="418"/>
    </location>
</feature>
<evidence type="ECO:0000313" key="3">
    <source>
        <dbReference type="Proteomes" id="UP000031366"/>
    </source>
</evidence>
<keyword evidence="1" id="KW-1133">Transmembrane helix</keyword>
<feature type="transmembrane region" description="Helical" evidence="1">
    <location>
        <begin position="364"/>
        <end position="385"/>
    </location>
</feature>
<feature type="transmembrane region" description="Helical" evidence="1">
    <location>
        <begin position="338"/>
        <end position="358"/>
    </location>
</feature>
<dbReference type="Proteomes" id="UP000031366">
    <property type="component" value="Unassembled WGS sequence"/>
</dbReference>
<feature type="transmembrane region" description="Helical" evidence="1">
    <location>
        <begin position="12"/>
        <end position="33"/>
    </location>
</feature>
<sequence length="424" mass="49437">MKIKMYELKKTITSPIILSLLAVFIAFNFFIIFNNGYFKDELKVLNKIVDKFGYEINDKMVNEFDNYYNDELNKMNEITSKKTSKSYESVLELFKDDEYSPQGYKGDIYNEEEKKFISELSIAEIYHQSIKNIDERYSTIDTMTIAESAINSARLSGKAADTLRNEYKKLGDRFEKLKENGEHKNLFFIGEIYRMHSFLFKTLFKNIIFQIMIIVVLITAYLVNYEFENSTHHLAYSSKRGRKIIMDKLFASIISSIIVTTIIMGVTLLAYFILFDYSGLWNIPISTAFNWEDKLPYISWWNMSFVQYLLSAIGVVYICELLFAGITFVISKFIKNNYIVFFIFTIIFGGSILIPGFMPTSSNAIFITGFTPFYLILNPFLWFMGNGVSTVFKYYEIITVGVWSVLLIILCSLCIKRFKRESIY</sequence>
<protein>
    <submittedName>
        <fullName evidence="2">ABC-2 transporter family protein</fullName>
    </submittedName>
</protein>
<accession>A0A0C1TXG3</accession>
<dbReference type="EMBL" id="AYSO01000019">
    <property type="protein sequence ID" value="KIE45399.1"/>
    <property type="molecule type" value="Genomic_DNA"/>
</dbReference>
<comment type="caution">
    <text evidence="2">The sequence shown here is derived from an EMBL/GenBank/DDBJ whole genome shotgun (WGS) entry which is preliminary data.</text>
</comment>
<feature type="transmembrane region" description="Helical" evidence="1">
    <location>
        <begin position="305"/>
        <end position="331"/>
    </location>
</feature>
<gene>
    <name evidence="2" type="ORF">U732_2763</name>
</gene>
<dbReference type="AlphaFoldDB" id="A0A0C1TXG3"/>
<evidence type="ECO:0000313" key="2">
    <source>
        <dbReference type="EMBL" id="KIE45399.1"/>
    </source>
</evidence>
<evidence type="ECO:0000256" key="1">
    <source>
        <dbReference type="SAM" id="Phobius"/>
    </source>
</evidence>
<reference evidence="2 3" key="1">
    <citation type="journal article" date="2015" name="Infect. Genet. Evol.">
        <title>Genomic sequences of six botulinum neurotoxin-producing strains representing three clostridial species illustrate the mobility and diversity of botulinum neurotoxin genes.</title>
        <authorList>
            <person name="Smith T.J."/>
            <person name="Hill K.K."/>
            <person name="Xie G."/>
            <person name="Foley B.T."/>
            <person name="Williamson C.H."/>
            <person name="Foster J.T."/>
            <person name="Johnson S.L."/>
            <person name="Chertkov O."/>
            <person name="Teshima H."/>
            <person name="Gibbons H.S."/>
            <person name="Johnsky L.A."/>
            <person name="Karavis M.A."/>
            <person name="Smith L.A."/>
        </authorList>
    </citation>
    <scope>NUCLEOTIDE SEQUENCE [LARGE SCALE GENOMIC DNA]</scope>
    <source>
        <strain evidence="2 3">CDC 2741</strain>
    </source>
</reference>
<feature type="transmembrane region" description="Helical" evidence="1">
    <location>
        <begin position="207"/>
        <end position="227"/>
    </location>
</feature>
<dbReference type="OrthoDB" id="2060782at2"/>
<keyword evidence="1" id="KW-0472">Membrane</keyword>
<keyword evidence="3" id="KW-1185">Reference proteome</keyword>
<proteinExistence type="predicted"/>
<organism evidence="2 3">
    <name type="scientific">Clostridium argentinense CDC 2741</name>
    <dbReference type="NCBI Taxonomy" id="1418104"/>
    <lineage>
        <taxon>Bacteria</taxon>
        <taxon>Bacillati</taxon>
        <taxon>Bacillota</taxon>
        <taxon>Clostridia</taxon>
        <taxon>Eubacteriales</taxon>
        <taxon>Clostridiaceae</taxon>
        <taxon>Clostridium</taxon>
    </lineage>
</organism>
<dbReference type="STRING" id="29341.RSJ17_20435"/>
<dbReference type="RefSeq" id="WP_039635379.1">
    <property type="nucleotide sequence ID" value="NZ_AYSO01000019.1"/>
</dbReference>
<feature type="transmembrane region" description="Helical" evidence="1">
    <location>
        <begin position="248"/>
        <end position="274"/>
    </location>
</feature>
<keyword evidence="1" id="KW-0812">Transmembrane</keyword>